<dbReference type="OrthoDB" id="6971754at2"/>
<protein>
    <submittedName>
        <fullName evidence="1">Uncharacterized protein</fullName>
    </submittedName>
</protein>
<evidence type="ECO:0000313" key="2">
    <source>
        <dbReference type="Proteomes" id="UP000029719"/>
    </source>
</evidence>
<dbReference type="RefSeq" id="WP_037008900.1">
    <property type="nucleotide sequence ID" value="NZ_JRMB01000001.1"/>
</dbReference>
<gene>
    <name evidence="1" type="ORF">LT42_00325</name>
</gene>
<evidence type="ECO:0000313" key="1">
    <source>
        <dbReference type="EMBL" id="KGF64475.1"/>
    </source>
</evidence>
<accession>A0A9X0EEV6</accession>
<dbReference type="AlphaFoldDB" id="A0A9X0EEV6"/>
<sequence length="210" mass="24512">MSKYRILCYQSEFEDFKNYACEYINGMPADKQDQFAIIMAVSMDGAVGFDRSCEGRETINTLVSKCYWVDLGNMSIQPPQEKYSGHMPRLLFRAKNEDFEKLIEEHVTYERNLRKYLIVSRHRHTEKPKESRLAGILKDYNLPITEKKLFETLQATCSYLLVPIISREHGQDAFFVISKNLDYFLEEFNSIVDGRGEITFVDSVLKLVFT</sequence>
<proteinExistence type="predicted"/>
<name>A0A9X0EEV6_9PSED</name>
<comment type="caution">
    <text evidence="1">The sequence shown here is derived from an EMBL/GenBank/DDBJ whole genome shotgun (WGS) entry which is preliminary data.</text>
</comment>
<organism evidence="1 2">
    <name type="scientific">Pseudomonas lutea</name>
    <dbReference type="NCBI Taxonomy" id="243924"/>
    <lineage>
        <taxon>Bacteria</taxon>
        <taxon>Pseudomonadati</taxon>
        <taxon>Pseudomonadota</taxon>
        <taxon>Gammaproteobacteria</taxon>
        <taxon>Pseudomonadales</taxon>
        <taxon>Pseudomonadaceae</taxon>
        <taxon>Pseudomonas</taxon>
    </lineage>
</organism>
<dbReference type="EMBL" id="JRMB01000001">
    <property type="protein sequence ID" value="KGF64475.1"/>
    <property type="molecule type" value="Genomic_DNA"/>
</dbReference>
<reference evidence="1 2" key="1">
    <citation type="submission" date="2014-09" db="EMBL/GenBank/DDBJ databases">
        <title>Genome sequence of Pseudomonas lutea strain DSM 17257T.</title>
        <authorList>
            <person name="Kwak Y."/>
            <person name="Shin J.-H."/>
        </authorList>
    </citation>
    <scope>NUCLEOTIDE SEQUENCE [LARGE SCALE GENOMIC DNA]</scope>
    <source>
        <strain evidence="1 2">DSM 17257</strain>
    </source>
</reference>
<dbReference type="Proteomes" id="UP000029719">
    <property type="component" value="Unassembled WGS sequence"/>
</dbReference>